<dbReference type="InterPro" id="IPR029033">
    <property type="entry name" value="His_PPase_superfam"/>
</dbReference>
<dbReference type="CDD" id="cd07067">
    <property type="entry name" value="HP_PGM_like"/>
    <property type="match status" value="1"/>
</dbReference>
<evidence type="ECO:0000313" key="1">
    <source>
        <dbReference type="EMBL" id="MDP1519508.1"/>
    </source>
</evidence>
<dbReference type="SMART" id="SM00855">
    <property type="entry name" value="PGAM"/>
    <property type="match status" value="1"/>
</dbReference>
<dbReference type="EMBL" id="JAUUUU010000001">
    <property type="protein sequence ID" value="MDP1519508.1"/>
    <property type="molecule type" value="Genomic_DNA"/>
</dbReference>
<proteinExistence type="predicted"/>
<comment type="caution">
    <text evidence="1">The sequence shown here is derived from an EMBL/GenBank/DDBJ whole genome shotgun (WGS) entry which is preliminary data.</text>
</comment>
<gene>
    <name evidence="1" type="ORF">Q8A57_00820</name>
</gene>
<dbReference type="Proteomes" id="UP001178354">
    <property type="component" value="Unassembled WGS sequence"/>
</dbReference>
<sequence>MKTIALIRHAKSCWKDSTLPDLDRPLNRRGRVSAPEMGRRLQMQPVSLKRFYTSPAVRSVETAGWLMPCLGLGAMSLEVVPELYTFNYEDVLSWMRGLDADVDKFAVICHNPAMTDLVNFLTLMKIQKIPTCGVVLLNIDLNHWGDLGAGMAELAYFDFPKSVTGKTISLGVA</sequence>
<reference evidence="1" key="1">
    <citation type="journal article" date="2010" name="Int. J. Syst. Evol. Microbiol.">
        <title>Porticoccus litoralis gen. nov., sp. nov., a gammaproteobacterium isolated from the Yellow Sea.</title>
        <authorList>
            <person name="Oh H.M."/>
            <person name="Kim H."/>
            <person name="Kim K.M."/>
            <person name="Min G.S."/>
            <person name="Cho J.C."/>
        </authorList>
    </citation>
    <scope>NUCLEOTIDE SEQUENCE</scope>
    <source>
        <strain evidence="1">DSM 25064</strain>
    </source>
</reference>
<dbReference type="SUPFAM" id="SSF53254">
    <property type="entry name" value="Phosphoglycerate mutase-like"/>
    <property type="match status" value="1"/>
</dbReference>
<organism evidence="1 2">
    <name type="scientific">Porticoccus litoralis</name>
    <dbReference type="NCBI Taxonomy" id="434086"/>
    <lineage>
        <taxon>Bacteria</taxon>
        <taxon>Pseudomonadati</taxon>
        <taxon>Pseudomonadota</taxon>
        <taxon>Gammaproteobacteria</taxon>
        <taxon>Cellvibrionales</taxon>
        <taxon>Porticoccaceae</taxon>
        <taxon>Porticoccus</taxon>
    </lineage>
</organism>
<keyword evidence="2" id="KW-1185">Reference proteome</keyword>
<evidence type="ECO:0000313" key="2">
    <source>
        <dbReference type="Proteomes" id="UP001178354"/>
    </source>
</evidence>
<dbReference type="RefSeq" id="WP_305169022.1">
    <property type="nucleotide sequence ID" value="NZ_JAUUUU010000001.1"/>
</dbReference>
<accession>A0AAW8B321</accession>
<dbReference type="Pfam" id="PF00300">
    <property type="entry name" value="His_Phos_1"/>
    <property type="match status" value="1"/>
</dbReference>
<protein>
    <submittedName>
        <fullName evidence="1">Histidine phosphatase family protein</fullName>
    </submittedName>
</protein>
<reference evidence="1" key="2">
    <citation type="submission" date="2023-08" db="EMBL/GenBank/DDBJ databases">
        <authorList>
            <person name="Luo J."/>
        </authorList>
    </citation>
    <scope>NUCLEOTIDE SEQUENCE</scope>
    <source>
        <strain evidence="1">DSM 25064</strain>
    </source>
</reference>
<dbReference type="Gene3D" id="3.40.50.1240">
    <property type="entry name" value="Phosphoglycerate mutase-like"/>
    <property type="match status" value="1"/>
</dbReference>
<dbReference type="AlphaFoldDB" id="A0AAW8B321"/>
<name>A0AAW8B321_9GAMM</name>
<dbReference type="InterPro" id="IPR013078">
    <property type="entry name" value="His_Pase_superF_clade-1"/>
</dbReference>